<dbReference type="Pfam" id="PF13516">
    <property type="entry name" value="LRR_6"/>
    <property type="match status" value="2"/>
</dbReference>
<gene>
    <name evidence="4" type="ORF">FNU76_11315</name>
</gene>
<organism evidence="4 5">
    <name type="scientific">Chitinimonas arctica</name>
    <dbReference type="NCBI Taxonomy" id="2594795"/>
    <lineage>
        <taxon>Bacteria</taxon>
        <taxon>Pseudomonadati</taxon>
        <taxon>Pseudomonadota</taxon>
        <taxon>Betaproteobacteria</taxon>
        <taxon>Neisseriales</taxon>
        <taxon>Chitinibacteraceae</taxon>
        <taxon>Chitinimonas</taxon>
    </lineage>
</organism>
<evidence type="ECO:0000256" key="1">
    <source>
        <dbReference type="ARBA" id="ARBA00022468"/>
    </source>
</evidence>
<dbReference type="PROSITE" id="PS51450">
    <property type="entry name" value="LRR"/>
    <property type="match status" value="1"/>
</dbReference>
<dbReference type="InterPro" id="IPR027038">
    <property type="entry name" value="RanGap"/>
</dbReference>
<dbReference type="GO" id="GO:0006913">
    <property type="term" value="P:nucleocytoplasmic transport"/>
    <property type="evidence" value="ECO:0007669"/>
    <property type="project" value="TreeGrafter"/>
</dbReference>
<dbReference type="GO" id="GO:0005096">
    <property type="term" value="F:GTPase activator activity"/>
    <property type="evidence" value="ECO:0007669"/>
    <property type="project" value="UniProtKB-KW"/>
</dbReference>
<dbReference type="Gene3D" id="3.80.10.10">
    <property type="entry name" value="Ribonuclease Inhibitor"/>
    <property type="match status" value="1"/>
</dbReference>
<proteinExistence type="predicted"/>
<dbReference type="RefSeq" id="WP_144278294.1">
    <property type="nucleotide sequence ID" value="NZ_CP041730.1"/>
</dbReference>
<evidence type="ECO:0000313" key="4">
    <source>
        <dbReference type="EMBL" id="QDQ26901.1"/>
    </source>
</evidence>
<name>A0A516SFG2_9NEIS</name>
<dbReference type="AlphaFoldDB" id="A0A516SFG2"/>
<evidence type="ECO:0000313" key="5">
    <source>
        <dbReference type="Proteomes" id="UP000317550"/>
    </source>
</evidence>
<keyword evidence="1" id="KW-0343">GTPase activation</keyword>
<dbReference type="EMBL" id="CP041730">
    <property type="protein sequence ID" value="QDQ26901.1"/>
    <property type="molecule type" value="Genomic_DNA"/>
</dbReference>
<evidence type="ECO:0000256" key="3">
    <source>
        <dbReference type="ARBA" id="ARBA00022737"/>
    </source>
</evidence>
<dbReference type="GO" id="GO:0048471">
    <property type="term" value="C:perinuclear region of cytoplasm"/>
    <property type="evidence" value="ECO:0007669"/>
    <property type="project" value="TreeGrafter"/>
</dbReference>
<dbReference type="KEGG" id="cari:FNU76_11315"/>
<keyword evidence="3" id="KW-0677">Repeat</keyword>
<protein>
    <submittedName>
        <fullName evidence="4">Uncharacterized protein</fullName>
    </submittedName>
</protein>
<sequence length="532" mass="60458">MFPLPIYGQPFPSHMAGLTDQGVATQLANIFARLSRNDPSLLSVNLNGLPPDIKYLRNLCRALAQNTTLTQLHLQGWQLGDSLFEELVLALENNFNLSVLDLSQNGISDLAANTLAFLLFRHPRLEELNLRGNQLGDSGAWMLASRLSDVPALAWLNLQDNKIGERGVRTLLATLNRNPGLCHCEVDYPDPSVDGMPVGLGIPVQAAISQQMNLPVEEERQLCVRMLAQEKALHLSVKRYLTKLQMEYDQAFEGGVAIEETKDHIAGWRKSLGIVELRWEILDQLKRRLDADAEYARLGGSGKKVIVSFSASEYDPPTRSRLVCRNTLVVHQAQLDRHCACFGYKDFLQEIKGLIDSRYSCYICPVRYRWRLAADASLHQFLIRLQFDLQLLGVPVYMDAADTRGTIERNDMISRSRRILLVGTPKVFRYWSGESVSMLPDEREQVCRRMEQNPETVNFCTFSGERKDDWVMPDFSLPENCFDFRDLEEYPLRMVDIFQPHSGLIAQFLDQNDPSVMARYTAALRKHLARLS</sequence>
<dbReference type="InterPro" id="IPR032675">
    <property type="entry name" value="LRR_dom_sf"/>
</dbReference>
<keyword evidence="2" id="KW-0433">Leucine-rich repeat</keyword>
<dbReference type="PANTHER" id="PTHR24113:SF12">
    <property type="entry name" value="RAN GTPASE-ACTIVATING PROTEIN 1"/>
    <property type="match status" value="1"/>
</dbReference>
<accession>A0A516SFG2</accession>
<dbReference type="Proteomes" id="UP000317550">
    <property type="component" value="Chromosome"/>
</dbReference>
<dbReference type="GO" id="GO:0031267">
    <property type="term" value="F:small GTPase binding"/>
    <property type="evidence" value="ECO:0007669"/>
    <property type="project" value="TreeGrafter"/>
</dbReference>
<keyword evidence="5" id="KW-1185">Reference proteome</keyword>
<dbReference type="PANTHER" id="PTHR24113">
    <property type="entry name" value="RAN GTPASE-ACTIVATING PROTEIN 1"/>
    <property type="match status" value="1"/>
</dbReference>
<dbReference type="SMART" id="SM00368">
    <property type="entry name" value="LRR_RI"/>
    <property type="match status" value="4"/>
</dbReference>
<evidence type="ECO:0000256" key="2">
    <source>
        <dbReference type="ARBA" id="ARBA00022614"/>
    </source>
</evidence>
<dbReference type="GO" id="GO:0005829">
    <property type="term" value="C:cytosol"/>
    <property type="evidence" value="ECO:0007669"/>
    <property type="project" value="TreeGrafter"/>
</dbReference>
<dbReference type="InterPro" id="IPR001611">
    <property type="entry name" value="Leu-rich_rpt"/>
</dbReference>
<reference evidence="5" key="1">
    <citation type="submission" date="2019-07" db="EMBL/GenBank/DDBJ databases">
        <title>Chitinimonas sp. nov., isolated from Ny-Alesund, arctica soil.</title>
        <authorList>
            <person name="Xu Q."/>
            <person name="Peng F."/>
        </authorList>
    </citation>
    <scope>NUCLEOTIDE SEQUENCE [LARGE SCALE GENOMIC DNA]</scope>
    <source>
        <strain evidence="5">R3-44</strain>
    </source>
</reference>
<dbReference type="SUPFAM" id="SSF52047">
    <property type="entry name" value="RNI-like"/>
    <property type="match status" value="1"/>
</dbReference>